<sequence>MNHGKMEVLFDTSPVLEIDDGGLLDRTSYVAGGRILWSEVESISIINVANQLTIGIRYGIPKLFWTARTVSSAG</sequence>
<evidence type="ECO:0000313" key="1">
    <source>
        <dbReference type="EMBL" id="GIP55806.1"/>
    </source>
</evidence>
<evidence type="ECO:0000313" key="2">
    <source>
        <dbReference type="Proteomes" id="UP000679992"/>
    </source>
</evidence>
<accession>A0ABQ4MIJ5</accession>
<dbReference type="EMBL" id="BOSL01000024">
    <property type="protein sequence ID" value="GIP55806.1"/>
    <property type="molecule type" value="Genomic_DNA"/>
</dbReference>
<proteinExistence type="predicted"/>
<reference evidence="1 2" key="1">
    <citation type="submission" date="2021-03" db="EMBL/GenBank/DDBJ databases">
        <title>Antimicrobial resistance genes in bacteria isolated from Japanese honey, and their potential for conferring macrolide and lincosamide resistance in the American foulbrood pathogen Paenibacillus larvae.</title>
        <authorList>
            <person name="Okamoto M."/>
            <person name="Kumagai M."/>
            <person name="Kanamori H."/>
            <person name="Takamatsu D."/>
        </authorList>
    </citation>
    <scope>NUCLEOTIDE SEQUENCE [LARGE SCALE GENOMIC DNA]</scope>
    <source>
        <strain evidence="1 2">J42TS3</strain>
    </source>
</reference>
<keyword evidence="2" id="KW-1185">Reference proteome</keyword>
<protein>
    <submittedName>
        <fullName evidence="1">Uncharacterized protein</fullName>
    </submittedName>
</protein>
<dbReference type="Proteomes" id="UP000679992">
    <property type="component" value="Unassembled WGS sequence"/>
</dbReference>
<comment type="caution">
    <text evidence="1">The sequence shown here is derived from an EMBL/GenBank/DDBJ whole genome shotgun (WGS) entry which is preliminary data.</text>
</comment>
<name>A0ABQ4MIJ5_9BACL</name>
<dbReference type="RefSeq" id="WP_213656580.1">
    <property type="nucleotide sequence ID" value="NZ_BOSL01000024.1"/>
</dbReference>
<organism evidence="1 2">
    <name type="scientific">Paenibacillus vini</name>
    <dbReference type="NCBI Taxonomy" id="1476024"/>
    <lineage>
        <taxon>Bacteria</taxon>
        <taxon>Bacillati</taxon>
        <taxon>Bacillota</taxon>
        <taxon>Bacilli</taxon>
        <taxon>Bacillales</taxon>
        <taxon>Paenibacillaceae</taxon>
        <taxon>Paenibacillus</taxon>
    </lineage>
</organism>
<gene>
    <name evidence="1" type="ORF">J42TS3_48410</name>
</gene>